<evidence type="ECO:0008006" key="4">
    <source>
        <dbReference type="Google" id="ProtNLM"/>
    </source>
</evidence>
<dbReference type="InParanoid" id="A0A1I2BVH0"/>
<dbReference type="RefSeq" id="WP_010527830.1">
    <property type="nucleotide sequence ID" value="NZ_AFSL01000063.1"/>
</dbReference>
<feature type="signal peptide" evidence="1">
    <location>
        <begin position="1"/>
        <end position="20"/>
    </location>
</feature>
<dbReference type="EMBL" id="FONA01000014">
    <property type="protein sequence ID" value="SFE60146.1"/>
    <property type="molecule type" value="Genomic_DNA"/>
</dbReference>
<reference evidence="2 3" key="1">
    <citation type="submission" date="2016-10" db="EMBL/GenBank/DDBJ databases">
        <authorList>
            <person name="de Groot N.N."/>
        </authorList>
    </citation>
    <scope>NUCLEOTIDE SEQUENCE [LARGE SCALE GENOMIC DNA]</scope>
    <source>
        <strain evidence="2 3">DSM 19012</strain>
    </source>
</reference>
<sequence length="294" mass="33288">MRIHLAFLSIIAIINISAFSQSEPDTTRHWKSGGSTAINFSQVSLTNWAAGGENSVSGTFLFNAFMNYTKGKTAWENTLDVGYGLTKQGAENMIKTEDRFQLVSKYGRQASRFWYYTALADFKTQLDKGYKDPPENSILTSKFLSPAYLLLSLGMDYKPNDNFSLYLSPLTGKWTIVNDDELSQQGAFGVDPGKNVRSEFGASLKSIFKKENIIENVDFMTRLDLFSNYSNNPQNIDVEWETKFDFRVNSFLSANLGTTLLFDDDIKYITDEGVERGARIQFKQLFGFGINFKF</sequence>
<dbReference type="STRING" id="385682.SAMN05444380_11451"/>
<dbReference type="OrthoDB" id="1495718at2"/>
<keyword evidence="3" id="KW-1185">Reference proteome</keyword>
<organism evidence="2 3">
    <name type="scientific">Thermophagus xiamenensis</name>
    <dbReference type="NCBI Taxonomy" id="385682"/>
    <lineage>
        <taxon>Bacteria</taxon>
        <taxon>Pseudomonadati</taxon>
        <taxon>Bacteroidota</taxon>
        <taxon>Bacteroidia</taxon>
        <taxon>Marinilabiliales</taxon>
        <taxon>Marinilabiliaceae</taxon>
        <taxon>Thermophagus</taxon>
    </lineage>
</organism>
<proteinExistence type="predicted"/>
<evidence type="ECO:0000313" key="2">
    <source>
        <dbReference type="EMBL" id="SFE60146.1"/>
    </source>
</evidence>
<dbReference type="Proteomes" id="UP000181976">
    <property type="component" value="Unassembled WGS sequence"/>
</dbReference>
<dbReference type="AlphaFoldDB" id="A0A1I2BVH0"/>
<feature type="chain" id="PRO_5010242285" description="DUF3078 domain-containing protein" evidence="1">
    <location>
        <begin position="21"/>
        <end position="294"/>
    </location>
</feature>
<evidence type="ECO:0000256" key="1">
    <source>
        <dbReference type="SAM" id="SignalP"/>
    </source>
</evidence>
<evidence type="ECO:0000313" key="3">
    <source>
        <dbReference type="Proteomes" id="UP000181976"/>
    </source>
</evidence>
<accession>A0A1I2BVH0</accession>
<dbReference type="eggNOG" id="COG3137">
    <property type="taxonomic scope" value="Bacteria"/>
</dbReference>
<protein>
    <recommendedName>
        <fullName evidence="4">DUF3078 domain-containing protein</fullName>
    </recommendedName>
</protein>
<keyword evidence="1" id="KW-0732">Signal</keyword>
<dbReference type="Pfam" id="PF11276">
    <property type="entry name" value="DUF3078"/>
    <property type="match status" value="1"/>
</dbReference>
<gene>
    <name evidence="2" type="ORF">SAMN05444380_11451</name>
</gene>
<name>A0A1I2BVH0_9BACT</name>
<dbReference type="InterPro" id="IPR021428">
    <property type="entry name" value="DUF3078"/>
</dbReference>